<dbReference type="GO" id="GO:0016740">
    <property type="term" value="F:transferase activity"/>
    <property type="evidence" value="ECO:0007669"/>
    <property type="project" value="UniProtKB-KW"/>
</dbReference>
<keyword evidence="11" id="KW-0808">Transferase</keyword>
<name>A0A2I7N5M5_9NEIS</name>
<evidence type="ECO:0000256" key="4">
    <source>
        <dbReference type="ARBA" id="ARBA00022490"/>
    </source>
</evidence>
<organism evidence="11 12">
    <name type="scientific">Aquella oligotrophica</name>
    <dbReference type="NCBI Taxonomy" id="2067065"/>
    <lineage>
        <taxon>Bacteria</taxon>
        <taxon>Pseudomonadati</taxon>
        <taxon>Pseudomonadota</taxon>
        <taxon>Betaproteobacteria</taxon>
        <taxon>Neisseriales</taxon>
        <taxon>Neisseriaceae</taxon>
        <taxon>Aquella</taxon>
    </lineage>
</organism>
<dbReference type="SUPFAM" id="SSF52540">
    <property type="entry name" value="P-loop containing nucleoside triphosphate hydrolases"/>
    <property type="match status" value="1"/>
</dbReference>
<dbReference type="InterPro" id="IPR003442">
    <property type="entry name" value="T6A_TsaE"/>
</dbReference>
<evidence type="ECO:0000256" key="2">
    <source>
        <dbReference type="ARBA" id="ARBA00007599"/>
    </source>
</evidence>
<keyword evidence="5" id="KW-0819">tRNA processing</keyword>
<comment type="subcellular location">
    <subcellularLocation>
        <location evidence="1">Cytoplasm</location>
    </subcellularLocation>
</comment>
<evidence type="ECO:0000313" key="12">
    <source>
        <dbReference type="Proteomes" id="UP000236655"/>
    </source>
</evidence>
<keyword evidence="9" id="KW-0460">Magnesium</keyword>
<dbReference type="Pfam" id="PF02367">
    <property type="entry name" value="TsaE"/>
    <property type="match status" value="1"/>
</dbReference>
<evidence type="ECO:0000256" key="6">
    <source>
        <dbReference type="ARBA" id="ARBA00022723"/>
    </source>
</evidence>
<dbReference type="InterPro" id="IPR027417">
    <property type="entry name" value="P-loop_NTPase"/>
</dbReference>
<gene>
    <name evidence="11" type="ORF">CUN60_05370</name>
</gene>
<dbReference type="EMBL" id="CP024847">
    <property type="protein sequence ID" value="AUR51748.1"/>
    <property type="molecule type" value="Genomic_DNA"/>
</dbReference>
<evidence type="ECO:0000256" key="10">
    <source>
        <dbReference type="ARBA" id="ARBA00032441"/>
    </source>
</evidence>
<dbReference type="KEGG" id="nba:CUN60_05370"/>
<comment type="similarity">
    <text evidence="2">Belongs to the TsaE family.</text>
</comment>
<dbReference type="OrthoDB" id="9800307at2"/>
<evidence type="ECO:0000256" key="9">
    <source>
        <dbReference type="ARBA" id="ARBA00022842"/>
    </source>
</evidence>
<evidence type="ECO:0000256" key="3">
    <source>
        <dbReference type="ARBA" id="ARBA00019010"/>
    </source>
</evidence>
<keyword evidence="6" id="KW-0479">Metal-binding</keyword>
<evidence type="ECO:0000256" key="1">
    <source>
        <dbReference type="ARBA" id="ARBA00004496"/>
    </source>
</evidence>
<dbReference type="PANTHER" id="PTHR33540">
    <property type="entry name" value="TRNA THREONYLCARBAMOYLADENOSINE BIOSYNTHESIS PROTEIN TSAE"/>
    <property type="match status" value="1"/>
</dbReference>
<dbReference type="GO" id="GO:0046872">
    <property type="term" value="F:metal ion binding"/>
    <property type="evidence" value="ECO:0007669"/>
    <property type="project" value="UniProtKB-KW"/>
</dbReference>
<reference evidence="12" key="1">
    <citation type="submission" date="2017-11" db="EMBL/GenBank/DDBJ databases">
        <authorList>
            <person name="Chan K.G."/>
            <person name="Lee L.S."/>
        </authorList>
    </citation>
    <scope>NUCLEOTIDE SEQUENCE [LARGE SCALE GENOMIC DNA]</scope>
    <source>
        <strain evidence="12">DSM 100970</strain>
    </source>
</reference>
<protein>
    <recommendedName>
        <fullName evidence="3">tRNA threonylcarbamoyladenosine biosynthesis protein TsaE</fullName>
    </recommendedName>
    <alternativeName>
        <fullName evidence="10">t(6)A37 threonylcarbamoyladenosine biosynthesis protein TsaE</fullName>
    </alternativeName>
</protein>
<dbReference type="AlphaFoldDB" id="A0A2I7N5M5"/>
<dbReference type="GO" id="GO:0005524">
    <property type="term" value="F:ATP binding"/>
    <property type="evidence" value="ECO:0007669"/>
    <property type="project" value="UniProtKB-KW"/>
</dbReference>
<dbReference type="GO" id="GO:0002949">
    <property type="term" value="P:tRNA threonylcarbamoyladenosine modification"/>
    <property type="evidence" value="ECO:0007669"/>
    <property type="project" value="InterPro"/>
</dbReference>
<keyword evidence="8" id="KW-0067">ATP-binding</keyword>
<proteinExistence type="inferred from homology"/>
<dbReference type="RefSeq" id="WP_102951047.1">
    <property type="nucleotide sequence ID" value="NZ_CP024847.1"/>
</dbReference>
<evidence type="ECO:0000256" key="7">
    <source>
        <dbReference type="ARBA" id="ARBA00022741"/>
    </source>
</evidence>
<dbReference type="NCBIfam" id="TIGR00150">
    <property type="entry name" value="T6A_YjeE"/>
    <property type="match status" value="1"/>
</dbReference>
<evidence type="ECO:0000313" key="11">
    <source>
        <dbReference type="EMBL" id="AUR51748.1"/>
    </source>
</evidence>
<accession>A0A2I7N5M5</accession>
<dbReference type="Gene3D" id="3.40.50.300">
    <property type="entry name" value="P-loop containing nucleotide triphosphate hydrolases"/>
    <property type="match status" value="1"/>
</dbReference>
<dbReference type="PANTHER" id="PTHR33540:SF2">
    <property type="entry name" value="TRNA THREONYLCARBAMOYLADENOSINE BIOSYNTHESIS PROTEIN TSAE"/>
    <property type="match status" value="1"/>
</dbReference>
<evidence type="ECO:0000256" key="5">
    <source>
        <dbReference type="ARBA" id="ARBA00022694"/>
    </source>
</evidence>
<keyword evidence="4" id="KW-0963">Cytoplasm</keyword>
<evidence type="ECO:0000256" key="8">
    <source>
        <dbReference type="ARBA" id="ARBA00022840"/>
    </source>
</evidence>
<dbReference type="Proteomes" id="UP000236655">
    <property type="component" value="Chromosome"/>
</dbReference>
<sequence>MQHLFAITSLSDTSRLAQKIAKLIFPGMVITLTGNLGSGKTTLTREILLSLGISGTVKSPTFTLVEPYILKNFQVYHFDLYRFNDPEEWFYAGFDDYFTNQSVSFIEWAEKAKGLIPDIDWDISLTVTGDNERKLIINAQTEAGIECLKQLIANDVD</sequence>
<keyword evidence="12" id="KW-1185">Reference proteome</keyword>
<dbReference type="GO" id="GO:0005737">
    <property type="term" value="C:cytoplasm"/>
    <property type="evidence" value="ECO:0007669"/>
    <property type="project" value="UniProtKB-SubCell"/>
</dbReference>
<keyword evidence="7" id="KW-0547">Nucleotide-binding</keyword>